<feature type="binding site" evidence="3">
    <location>
        <position position="378"/>
    </location>
    <ligand>
        <name>Zn(2+)</name>
        <dbReference type="ChEBI" id="CHEBI:29105"/>
        <label>2</label>
    </ligand>
</feature>
<name>A0A4Q7WJG5_9ACTN</name>
<evidence type="ECO:0000256" key="4">
    <source>
        <dbReference type="PIRSR" id="PIRSR601952-3"/>
    </source>
</evidence>
<proteinExistence type="inferred from homology"/>
<dbReference type="OrthoDB" id="9794455at2"/>
<reference evidence="8 9" key="1">
    <citation type="journal article" date="2015" name="Stand. Genomic Sci.">
        <title>Genomic Encyclopedia of Bacterial and Archaeal Type Strains, Phase III: the genomes of soil and plant-associated and newly described type strains.</title>
        <authorList>
            <person name="Whitman W.B."/>
            <person name="Woyke T."/>
            <person name="Klenk H.P."/>
            <person name="Zhou Y."/>
            <person name="Lilburn T.G."/>
            <person name="Beck B.J."/>
            <person name="De Vos P."/>
            <person name="Vandamme P."/>
            <person name="Eisen J.A."/>
            <person name="Garrity G."/>
            <person name="Hugenholtz P."/>
            <person name="Kyrpides N.C."/>
        </authorList>
    </citation>
    <scope>NUCLEOTIDE SEQUENCE [LARGE SCALE GENOMIC DNA]</scope>
    <source>
        <strain evidence="8 9">VKM Ac-2540</strain>
    </source>
</reference>
<dbReference type="SMART" id="SM00098">
    <property type="entry name" value="alkPPc"/>
    <property type="match status" value="1"/>
</dbReference>
<dbReference type="Pfam" id="PF00245">
    <property type="entry name" value="Alk_phosphatase"/>
    <property type="match status" value="1"/>
</dbReference>
<accession>A0A4Q7WJG5</accession>
<dbReference type="GO" id="GO:0046872">
    <property type="term" value="F:metal ion binding"/>
    <property type="evidence" value="ECO:0007669"/>
    <property type="project" value="UniProtKB-KW"/>
</dbReference>
<feature type="binding site" evidence="3">
    <location>
        <position position="172"/>
    </location>
    <ligand>
        <name>Mg(2+)</name>
        <dbReference type="ChEBI" id="CHEBI:18420"/>
    </ligand>
</feature>
<keyword evidence="7" id="KW-0732">Signal</keyword>
<evidence type="ECO:0000256" key="5">
    <source>
        <dbReference type="RuleBase" id="RU003946"/>
    </source>
</evidence>
<keyword evidence="3" id="KW-0862">Zinc</keyword>
<dbReference type="CDD" id="cd16012">
    <property type="entry name" value="ALP"/>
    <property type="match status" value="1"/>
</dbReference>
<gene>
    <name evidence="8" type="ORF">EV645_6734</name>
</gene>
<feature type="binding site" evidence="3">
    <location>
        <position position="170"/>
    </location>
    <ligand>
        <name>Mg(2+)</name>
        <dbReference type="ChEBI" id="CHEBI:18420"/>
    </ligand>
</feature>
<dbReference type="Proteomes" id="UP000292027">
    <property type="component" value="Unassembled WGS sequence"/>
</dbReference>
<evidence type="ECO:0000313" key="8">
    <source>
        <dbReference type="EMBL" id="RZU10272.1"/>
    </source>
</evidence>
<feature type="binding site" evidence="3">
    <location>
        <position position="331"/>
    </location>
    <ligand>
        <name>Mg(2+)</name>
        <dbReference type="ChEBI" id="CHEBI:18420"/>
    </ligand>
</feature>
<keyword evidence="3" id="KW-0479">Metal-binding</keyword>
<keyword evidence="9" id="KW-1185">Reference proteome</keyword>
<dbReference type="PRINTS" id="PR00113">
    <property type="entry name" value="ALKPHPHTASE"/>
</dbReference>
<feature type="signal peptide" evidence="7">
    <location>
        <begin position="1"/>
        <end position="25"/>
    </location>
</feature>
<dbReference type="GO" id="GO:0004035">
    <property type="term" value="F:alkaline phosphatase activity"/>
    <property type="evidence" value="ECO:0007669"/>
    <property type="project" value="TreeGrafter"/>
</dbReference>
<dbReference type="PANTHER" id="PTHR11596">
    <property type="entry name" value="ALKALINE PHOSPHATASE"/>
    <property type="match status" value="1"/>
</dbReference>
<feature type="active site" description="Phosphoserine intermediate" evidence="2">
    <location>
        <position position="113"/>
    </location>
</feature>
<keyword evidence="3" id="KW-0460">Magnesium</keyword>
<evidence type="ECO:0000256" key="2">
    <source>
        <dbReference type="PIRSR" id="PIRSR601952-1"/>
    </source>
</evidence>
<feature type="binding site" evidence="3">
    <location>
        <position position="379"/>
    </location>
    <ligand>
        <name>Zn(2+)</name>
        <dbReference type="ChEBI" id="CHEBI:29105"/>
        <label>2</label>
    </ligand>
</feature>
<evidence type="ECO:0000256" key="3">
    <source>
        <dbReference type="PIRSR" id="PIRSR601952-2"/>
    </source>
</evidence>
<evidence type="ECO:0000256" key="7">
    <source>
        <dbReference type="SAM" id="SignalP"/>
    </source>
</evidence>
<keyword evidence="4" id="KW-1015">Disulfide bond</keyword>
<feature type="binding site" evidence="3">
    <location>
        <position position="340"/>
    </location>
    <ligand>
        <name>Zn(2+)</name>
        <dbReference type="ChEBI" id="CHEBI:29105"/>
        <label>2</label>
    </ligand>
</feature>
<dbReference type="Gene3D" id="3.40.720.10">
    <property type="entry name" value="Alkaline Phosphatase, subunit A"/>
    <property type="match status" value="1"/>
</dbReference>
<keyword evidence="1" id="KW-0597">Phosphoprotein</keyword>
<feature type="region of interest" description="Disordered" evidence="6">
    <location>
        <begin position="34"/>
        <end position="53"/>
    </location>
</feature>
<dbReference type="InterPro" id="IPR001952">
    <property type="entry name" value="Alkaline_phosphatase"/>
</dbReference>
<comment type="similarity">
    <text evidence="5">Belongs to the alkaline phosphatase family.</text>
</comment>
<feature type="binding site" evidence="3">
    <location>
        <position position="61"/>
    </location>
    <ligand>
        <name>Mg(2+)</name>
        <dbReference type="ChEBI" id="CHEBI:18420"/>
    </ligand>
</feature>
<comment type="cofactor">
    <cofactor evidence="3">
        <name>Zn(2+)</name>
        <dbReference type="ChEBI" id="CHEBI:29105"/>
    </cofactor>
    <text evidence="3">Binds 2 Zn(2+) ions.</text>
</comment>
<dbReference type="SUPFAM" id="SSF53649">
    <property type="entry name" value="Alkaline phosphatase-like"/>
    <property type="match status" value="1"/>
</dbReference>
<feature type="compositionally biased region" description="Polar residues" evidence="6">
    <location>
        <begin position="293"/>
        <end position="311"/>
    </location>
</feature>
<comment type="caution">
    <text evidence="8">The sequence shown here is derived from an EMBL/GenBank/DDBJ whole genome shotgun (WGS) entry which is preliminary data.</text>
</comment>
<organism evidence="8 9">
    <name type="scientific">Kribbella rubisoli</name>
    <dbReference type="NCBI Taxonomy" id="3075929"/>
    <lineage>
        <taxon>Bacteria</taxon>
        <taxon>Bacillati</taxon>
        <taxon>Actinomycetota</taxon>
        <taxon>Actinomycetes</taxon>
        <taxon>Propionibacteriales</taxon>
        <taxon>Kribbellaceae</taxon>
        <taxon>Kribbella</taxon>
    </lineage>
</organism>
<dbReference type="InterPro" id="IPR017850">
    <property type="entry name" value="Alkaline_phosphatase_core_sf"/>
</dbReference>
<evidence type="ECO:0000256" key="1">
    <source>
        <dbReference type="ARBA" id="ARBA00022553"/>
    </source>
</evidence>
<dbReference type="EMBL" id="SHKR01000016">
    <property type="protein sequence ID" value="RZU10272.1"/>
    <property type="molecule type" value="Genomic_DNA"/>
</dbReference>
<feature type="chain" id="PRO_5020755400" evidence="7">
    <location>
        <begin position="26"/>
        <end position="469"/>
    </location>
</feature>
<feature type="binding site" evidence="3">
    <location>
        <position position="61"/>
    </location>
    <ligand>
        <name>Zn(2+)</name>
        <dbReference type="ChEBI" id="CHEBI:29105"/>
        <label>2</label>
    </ligand>
</feature>
<feature type="disulfide bond" evidence="4">
    <location>
        <begin position="185"/>
        <end position="194"/>
    </location>
</feature>
<dbReference type="PANTHER" id="PTHR11596:SF5">
    <property type="entry name" value="ALKALINE PHOSPHATASE"/>
    <property type="match status" value="1"/>
</dbReference>
<comment type="cofactor">
    <cofactor evidence="3">
        <name>Mg(2+)</name>
        <dbReference type="ChEBI" id="CHEBI:18420"/>
    </cofactor>
    <text evidence="3">Binds 1 Mg(2+) ion.</text>
</comment>
<sequence length="469" mass="48521">MIRKKAFVAAFAAASVIAAAGMASAAASGAFDTARGDDSAAGSASHQPQRGPKNVIFFLGDGMGTQEITAARYYQGVQNKLNVDRARYTGFDTTWSVKPAAKPPYKPDYDPDSASTGSSWATGKKTIDERISQGPSSADNVPGTNYQTVLELAQKRGLKVGNVSTAEITDATPAVLASHMSLRGCQGPADMAACPKETKAAGGLGSIAEQEVDHKIDVLLGGGRARFEQKLTGGPYAGKTVVDQAKAKGIQYVTDAAGLKSAKDNKPVLGLFNSSNMSLEWSGPTAALGKGTAAQSCKENQRPSNEPSLSDMTSKAISLLENKKGFFLQVEGASIDKQDHATNACGQIGETVAFDRAIGVALNYQKTHPDTLVVVTADHAHTSQIVGEDASGSGLPTGWSTNLTTKDGQTLTLTYGTAGFGGDGKAPVAVPPSQQHTGAVVPVWANGPGADAVLGTNDHTHLFDVLQGQ</sequence>
<feature type="region of interest" description="Disordered" evidence="6">
    <location>
        <begin position="100"/>
        <end position="121"/>
    </location>
</feature>
<protein>
    <submittedName>
        <fullName evidence="8">Alkaline phosphatase/streptomycin-6-phosphatase</fullName>
    </submittedName>
</protein>
<feature type="binding site" evidence="3">
    <location>
        <position position="436"/>
    </location>
    <ligand>
        <name>Zn(2+)</name>
        <dbReference type="ChEBI" id="CHEBI:29105"/>
        <label>2</label>
    </ligand>
</feature>
<evidence type="ECO:0000313" key="9">
    <source>
        <dbReference type="Proteomes" id="UP000292027"/>
    </source>
</evidence>
<feature type="region of interest" description="Disordered" evidence="6">
    <location>
        <begin position="290"/>
        <end position="311"/>
    </location>
</feature>
<evidence type="ECO:0000256" key="6">
    <source>
        <dbReference type="SAM" id="MobiDB-lite"/>
    </source>
</evidence>
<feature type="binding site" evidence="3">
    <location>
        <position position="336"/>
    </location>
    <ligand>
        <name>Zn(2+)</name>
        <dbReference type="ChEBI" id="CHEBI:29105"/>
        <label>2</label>
    </ligand>
</feature>
<dbReference type="AlphaFoldDB" id="A0A4Q7WJG5"/>